<dbReference type="EMBL" id="BAAAMK010000001">
    <property type="protein sequence ID" value="GAA1942373.1"/>
    <property type="molecule type" value="Genomic_DNA"/>
</dbReference>
<proteinExistence type="predicted"/>
<protein>
    <submittedName>
        <fullName evidence="1">Uncharacterized protein</fullName>
    </submittedName>
</protein>
<comment type="caution">
    <text evidence="1">The sequence shown here is derived from an EMBL/GenBank/DDBJ whole genome shotgun (WGS) entry which is preliminary data.</text>
</comment>
<reference evidence="1 2" key="1">
    <citation type="journal article" date="2019" name="Int. J. Syst. Evol. Microbiol.">
        <title>The Global Catalogue of Microorganisms (GCM) 10K type strain sequencing project: providing services to taxonomists for standard genome sequencing and annotation.</title>
        <authorList>
            <consortium name="The Broad Institute Genomics Platform"/>
            <consortium name="The Broad Institute Genome Sequencing Center for Infectious Disease"/>
            <person name="Wu L."/>
            <person name="Ma J."/>
        </authorList>
    </citation>
    <scope>NUCLEOTIDE SEQUENCE [LARGE SCALE GENOMIC DNA]</scope>
    <source>
        <strain evidence="1 2">JCM 13584</strain>
    </source>
</reference>
<organism evidence="1 2">
    <name type="scientific">Agromyces allii</name>
    <dbReference type="NCBI Taxonomy" id="393607"/>
    <lineage>
        <taxon>Bacteria</taxon>
        <taxon>Bacillati</taxon>
        <taxon>Actinomycetota</taxon>
        <taxon>Actinomycetes</taxon>
        <taxon>Micrococcales</taxon>
        <taxon>Microbacteriaceae</taxon>
        <taxon>Agromyces</taxon>
    </lineage>
</organism>
<evidence type="ECO:0000313" key="2">
    <source>
        <dbReference type="Proteomes" id="UP001499954"/>
    </source>
</evidence>
<accession>A0ABN2Q355</accession>
<dbReference type="RefSeq" id="WP_157414741.1">
    <property type="nucleotide sequence ID" value="NZ_BAAAMK010000001.1"/>
</dbReference>
<gene>
    <name evidence="1" type="ORF">GCM10009717_05920</name>
</gene>
<dbReference type="Proteomes" id="UP001499954">
    <property type="component" value="Unassembled WGS sequence"/>
</dbReference>
<name>A0ABN2Q355_9MICO</name>
<sequence>MRYWQPKLRSVERGTWLQFDGSRRIAIIERVEKSHPPRQLLRAQTWAQDAAQRELIGYFPVDELRLAAECVWDEYQAATAATDQNPEPAMPEQKKAGSWHPLLATDERQPGVWFLVDAQGRDYGRVRIVRDAQAVLYVAERPGERVGRYSTLRAAVEAVHTAFIAAHTPGLRR</sequence>
<keyword evidence="2" id="KW-1185">Reference proteome</keyword>
<evidence type="ECO:0000313" key="1">
    <source>
        <dbReference type="EMBL" id="GAA1942373.1"/>
    </source>
</evidence>